<dbReference type="Proteomes" id="UP000789901">
    <property type="component" value="Unassembled WGS sequence"/>
</dbReference>
<sequence>MKLDGYGIQNESEEGDSILKKSKTTCLRIEEPPKPLSFCKKENYIVNPTLMQIKFQDIPNETLAHQIRKNPSFYSRLM</sequence>
<organism evidence="1 2">
    <name type="scientific">Gigaspora margarita</name>
    <dbReference type="NCBI Taxonomy" id="4874"/>
    <lineage>
        <taxon>Eukaryota</taxon>
        <taxon>Fungi</taxon>
        <taxon>Fungi incertae sedis</taxon>
        <taxon>Mucoromycota</taxon>
        <taxon>Glomeromycotina</taxon>
        <taxon>Glomeromycetes</taxon>
        <taxon>Diversisporales</taxon>
        <taxon>Gigasporaceae</taxon>
        <taxon>Gigaspora</taxon>
    </lineage>
</organism>
<protein>
    <submittedName>
        <fullName evidence="1">8681_t:CDS:1</fullName>
    </submittedName>
</protein>
<keyword evidence="2" id="KW-1185">Reference proteome</keyword>
<reference evidence="1 2" key="1">
    <citation type="submission" date="2021-06" db="EMBL/GenBank/DDBJ databases">
        <authorList>
            <person name="Kallberg Y."/>
            <person name="Tangrot J."/>
            <person name="Rosling A."/>
        </authorList>
    </citation>
    <scope>NUCLEOTIDE SEQUENCE [LARGE SCALE GENOMIC DNA]</scope>
    <source>
        <strain evidence="1 2">120-4 pot B 10/14</strain>
    </source>
</reference>
<feature type="non-terminal residue" evidence="1">
    <location>
        <position position="78"/>
    </location>
</feature>
<evidence type="ECO:0000313" key="2">
    <source>
        <dbReference type="Proteomes" id="UP000789901"/>
    </source>
</evidence>
<evidence type="ECO:0000313" key="1">
    <source>
        <dbReference type="EMBL" id="CAG8784894.1"/>
    </source>
</evidence>
<dbReference type="EMBL" id="CAJVQB010017612">
    <property type="protein sequence ID" value="CAG8784894.1"/>
    <property type="molecule type" value="Genomic_DNA"/>
</dbReference>
<accession>A0ABN7VM19</accession>
<name>A0ABN7VM19_GIGMA</name>
<comment type="caution">
    <text evidence="1">The sequence shown here is derived from an EMBL/GenBank/DDBJ whole genome shotgun (WGS) entry which is preliminary data.</text>
</comment>
<gene>
    <name evidence="1" type="ORF">GMARGA_LOCUS20271</name>
</gene>
<proteinExistence type="predicted"/>